<dbReference type="InterPro" id="IPR007936">
    <property type="entry name" value="VapE-like_dom"/>
</dbReference>
<proteinExistence type="predicted"/>
<reference evidence="3" key="1">
    <citation type="submission" date="2017-04" db="EMBL/GenBank/DDBJ databases">
        <authorList>
            <person name="Varghese N."/>
            <person name="Submissions S."/>
        </authorList>
    </citation>
    <scope>NUCLEOTIDE SEQUENCE [LARGE SCALE GENOMIC DNA]</scope>
    <source>
        <strain evidence="3">B4P</strain>
    </source>
</reference>
<dbReference type="PANTHER" id="PTHR34985">
    <property type="entry name" value="SLR0554 PROTEIN"/>
    <property type="match status" value="1"/>
</dbReference>
<dbReference type="AlphaFoldDB" id="A0A1X7EYF7"/>
<evidence type="ECO:0000313" key="3">
    <source>
        <dbReference type="Proteomes" id="UP000192903"/>
    </source>
</evidence>
<accession>A0A1X7EYF7</accession>
<evidence type="ECO:0000259" key="1">
    <source>
        <dbReference type="Pfam" id="PF05272"/>
    </source>
</evidence>
<protein>
    <submittedName>
        <fullName evidence="2">Predicted P-loop ATPase and inactivated derivatives</fullName>
    </submittedName>
</protein>
<dbReference type="RefSeq" id="WP_085422238.1">
    <property type="nucleotide sequence ID" value="NZ_FXAF01000006.1"/>
</dbReference>
<dbReference type="Proteomes" id="UP000192903">
    <property type="component" value="Unassembled WGS sequence"/>
</dbReference>
<dbReference type="InterPro" id="IPR027417">
    <property type="entry name" value="P-loop_NTPase"/>
</dbReference>
<dbReference type="OrthoDB" id="9763644at2"/>
<dbReference type="Pfam" id="PF05272">
    <property type="entry name" value="VapE-like_dom"/>
    <property type="match status" value="1"/>
</dbReference>
<organism evidence="2 3">
    <name type="scientific">Xaviernesmea oryzae</name>
    <dbReference type="NCBI Taxonomy" id="464029"/>
    <lineage>
        <taxon>Bacteria</taxon>
        <taxon>Pseudomonadati</taxon>
        <taxon>Pseudomonadota</taxon>
        <taxon>Alphaproteobacteria</taxon>
        <taxon>Hyphomicrobiales</taxon>
        <taxon>Rhizobiaceae</taxon>
        <taxon>Rhizobium/Agrobacterium group</taxon>
        <taxon>Xaviernesmea</taxon>
    </lineage>
</organism>
<dbReference type="SUPFAM" id="SSF52540">
    <property type="entry name" value="P-loop containing nucleoside triphosphate hydrolases"/>
    <property type="match status" value="1"/>
</dbReference>
<feature type="domain" description="Virulence-associated protein E-like" evidence="1">
    <location>
        <begin position="234"/>
        <end position="444"/>
    </location>
</feature>
<gene>
    <name evidence="2" type="ORF">SAMN02982989_1987</name>
</gene>
<dbReference type="PANTHER" id="PTHR34985:SF1">
    <property type="entry name" value="SLR0554 PROTEIN"/>
    <property type="match status" value="1"/>
</dbReference>
<keyword evidence="3" id="KW-1185">Reference proteome</keyword>
<dbReference type="EMBL" id="FXAF01000006">
    <property type="protein sequence ID" value="SMF42297.1"/>
    <property type="molecule type" value="Genomic_DNA"/>
</dbReference>
<dbReference type="STRING" id="464029.SAMN02982989_1987"/>
<sequence>MTYLATAKTYSIEDFKLPALKEKVALPAKVGSTAVEPTEIAPEPLPDNLGEIIPSDLNWVEVIVTGDDPPGKAYPSRSERMIACLCWMLANGVKPGHALSILLDPAYAIGAHVREKPNALRYGQRQVARALMMIEAKQEDWPVLSDKFQPFKDHPANIRYALARLGIEVRRNLFSFMNDVEGMGLEGRDLNDVADILSSRFQLDFEFKASVAAIKSEIVAIAHEQAFHPIIDYLDGLVWDGTPRLDTMLHDYAGAEDTELNCEFGAKFLIAGVRRVRQPGVKFDTMLVFEGNQGTGKSSFAEILAVRDEWFCGSLSLKSDDKTKAELLAGSWIVEVQEMDGIRKASTHELKRFLSTRRDKYRRAYGRDARTYPRQCVIVGSTNDQKYLFDQTGNRRFWPVRGGAIKLDKLREDVDQLWAEAAAREAAEESTVLSEHLWETAAELTDLRLIEDAFATVLSDWFGDKTGRVSMDSVKLLLGFEGGRLSTIEVQRIKAEMDRLGWEEKTNRLHDLSQRERTQRRGFAKGTQDERKTEWLARRVENGVVTLSRVDYPASGEDSPF</sequence>
<name>A0A1X7EYF7_9HYPH</name>
<evidence type="ECO:0000313" key="2">
    <source>
        <dbReference type="EMBL" id="SMF42297.1"/>
    </source>
</evidence>